<evidence type="ECO:0000313" key="1">
    <source>
        <dbReference type="EMBL" id="KRX13632.1"/>
    </source>
</evidence>
<gene>
    <name evidence="1" type="ORF">T07_11150</name>
</gene>
<proteinExistence type="predicted"/>
<evidence type="ECO:0000313" key="2">
    <source>
        <dbReference type="Proteomes" id="UP000054630"/>
    </source>
</evidence>
<organism evidence="1 2">
    <name type="scientific">Trichinella nelsoni</name>
    <dbReference type="NCBI Taxonomy" id="6336"/>
    <lineage>
        <taxon>Eukaryota</taxon>
        <taxon>Metazoa</taxon>
        <taxon>Ecdysozoa</taxon>
        <taxon>Nematoda</taxon>
        <taxon>Enoplea</taxon>
        <taxon>Dorylaimia</taxon>
        <taxon>Trichinellida</taxon>
        <taxon>Trichinellidae</taxon>
        <taxon>Trichinella</taxon>
    </lineage>
</organism>
<dbReference type="Proteomes" id="UP000054630">
    <property type="component" value="Unassembled WGS sequence"/>
</dbReference>
<reference evidence="1 2" key="1">
    <citation type="submission" date="2015-01" db="EMBL/GenBank/DDBJ databases">
        <title>Evolution of Trichinella species and genotypes.</title>
        <authorList>
            <person name="Korhonen P.K."/>
            <person name="Edoardo P."/>
            <person name="Giuseppe L.R."/>
            <person name="Gasser R.B."/>
        </authorList>
    </citation>
    <scope>NUCLEOTIDE SEQUENCE [LARGE SCALE GENOMIC DNA]</scope>
    <source>
        <strain evidence="1">ISS37</strain>
    </source>
</reference>
<comment type="caution">
    <text evidence="1">The sequence shown here is derived from an EMBL/GenBank/DDBJ whole genome shotgun (WGS) entry which is preliminary data.</text>
</comment>
<dbReference type="AlphaFoldDB" id="A0A0V0RGV0"/>
<sequence>MNCDKNFGPVSRCTSAVLDDVSTVNPTLAGHIPGVALINNAFNYCQVTFWWQNFQKTKMKPGRNYRTRYRASPNCIHPAMFHCLSVTSDNFIIARPLTGLLLHSHPTGTS</sequence>
<dbReference type="EMBL" id="JYDL01000191">
    <property type="protein sequence ID" value="KRX13632.1"/>
    <property type="molecule type" value="Genomic_DNA"/>
</dbReference>
<name>A0A0V0RGV0_9BILA</name>
<protein>
    <submittedName>
        <fullName evidence="1">Uncharacterized protein</fullName>
    </submittedName>
</protein>
<keyword evidence="2" id="KW-1185">Reference proteome</keyword>
<accession>A0A0V0RGV0</accession>